<keyword evidence="14" id="KW-1208">Phospholipid metabolism</keyword>
<comment type="pathway">
    <text evidence="3">Lipid metabolism.</text>
</comment>
<evidence type="ECO:0000256" key="1">
    <source>
        <dbReference type="ARBA" id="ARBA00004141"/>
    </source>
</evidence>
<evidence type="ECO:0000256" key="14">
    <source>
        <dbReference type="ARBA" id="ARBA00023264"/>
    </source>
</evidence>
<comment type="pathway">
    <text evidence="2">Phospholipid metabolism; CDP-diacylglycerol biosynthesis; CDP-diacylglycerol from sn-glycerol 3-phosphate: step 3/3.</text>
</comment>
<dbReference type="Pfam" id="PF01148">
    <property type="entry name" value="CTP_transf_1"/>
    <property type="match status" value="1"/>
</dbReference>
<organism evidence="17">
    <name type="scientific">Opuntia streptacantha</name>
    <name type="common">Prickly pear cactus</name>
    <name type="synonym">Opuntia cardona</name>
    <dbReference type="NCBI Taxonomy" id="393608"/>
    <lineage>
        <taxon>Eukaryota</taxon>
        <taxon>Viridiplantae</taxon>
        <taxon>Streptophyta</taxon>
        <taxon>Embryophyta</taxon>
        <taxon>Tracheophyta</taxon>
        <taxon>Spermatophyta</taxon>
        <taxon>Magnoliopsida</taxon>
        <taxon>eudicotyledons</taxon>
        <taxon>Gunneridae</taxon>
        <taxon>Pentapetalae</taxon>
        <taxon>Caryophyllales</taxon>
        <taxon>Cactineae</taxon>
        <taxon>Cactaceae</taxon>
        <taxon>Opuntioideae</taxon>
        <taxon>Opuntia</taxon>
    </lineage>
</organism>
<evidence type="ECO:0000256" key="7">
    <source>
        <dbReference type="ARBA" id="ARBA00022679"/>
    </source>
</evidence>
<evidence type="ECO:0000256" key="5">
    <source>
        <dbReference type="ARBA" id="ARBA00012487"/>
    </source>
</evidence>
<feature type="transmembrane region" description="Helical" evidence="16">
    <location>
        <begin position="179"/>
        <end position="198"/>
    </location>
</feature>
<keyword evidence="13" id="KW-0594">Phospholipid biosynthesis</keyword>
<dbReference type="InterPro" id="IPR016720">
    <property type="entry name" value="PC_Trfase_euk"/>
</dbReference>
<reference evidence="17" key="2">
    <citation type="submission" date="2020-07" db="EMBL/GenBank/DDBJ databases">
        <authorList>
            <person name="Vera ALvarez R."/>
            <person name="Arias-Moreno D.M."/>
            <person name="Jimenez-Jacinto V."/>
            <person name="Jimenez-Bremont J.F."/>
            <person name="Swaminathan K."/>
            <person name="Moose S.P."/>
            <person name="Guerrero-Gonzalez M.L."/>
            <person name="Marino-Ramirez L."/>
            <person name="Landsman D."/>
            <person name="Rodriguez-Kessler M."/>
            <person name="Delgado-Sanchez P."/>
        </authorList>
    </citation>
    <scope>NUCLEOTIDE SEQUENCE</scope>
    <source>
        <tissue evidence="17">Cladode</tissue>
    </source>
</reference>
<keyword evidence="8 16" id="KW-0812">Transmembrane</keyword>
<feature type="compositionally biased region" description="Low complexity" evidence="15">
    <location>
        <begin position="22"/>
        <end position="47"/>
    </location>
</feature>
<evidence type="ECO:0000256" key="4">
    <source>
        <dbReference type="ARBA" id="ARBA00010185"/>
    </source>
</evidence>
<accession>A0A7C8ZPG5</accession>
<dbReference type="GO" id="GO:0016024">
    <property type="term" value="P:CDP-diacylglycerol biosynthetic process"/>
    <property type="evidence" value="ECO:0007669"/>
    <property type="project" value="UniProtKB-UniPathway"/>
</dbReference>
<dbReference type="EC" id="2.7.7.41" evidence="5"/>
<evidence type="ECO:0000256" key="10">
    <source>
        <dbReference type="ARBA" id="ARBA00022989"/>
    </source>
</evidence>
<dbReference type="PANTHER" id="PTHR13773">
    <property type="entry name" value="PHOSPHATIDATE CYTIDYLYLTRANSFERASE"/>
    <property type="match status" value="1"/>
</dbReference>
<keyword evidence="6" id="KW-0444">Lipid biosynthesis</keyword>
<reference evidence="17" key="1">
    <citation type="journal article" date="2013" name="J. Plant Res.">
        <title>Effect of fungi and light on seed germination of three Opuntia species from semiarid lands of central Mexico.</title>
        <authorList>
            <person name="Delgado-Sanchez P."/>
            <person name="Jimenez-Bremont J.F."/>
            <person name="Guerrero-Gonzalez Mde L."/>
            <person name="Flores J."/>
        </authorList>
    </citation>
    <scope>NUCLEOTIDE SEQUENCE</scope>
    <source>
        <tissue evidence="17">Cladode</tissue>
    </source>
</reference>
<keyword evidence="7 17" id="KW-0808">Transferase</keyword>
<feature type="compositionally biased region" description="Basic and acidic residues" evidence="15">
    <location>
        <begin position="12"/>
        <end position="21"/>
    </location>
</feature>
<protein>
    <recommendedName>
        <fullName evidence="5">phosphatidate cytidylyltransferase</fullName>
        <ecNumber evidence="5">2.7.7.41</ecNumber>
    </recommendedName>
</protein>
<dbReference type="AlphaFoldDB" id="A0A7C8ZPG5"/>
<proteinExistence type="inferred from homology"/>
<comment type="subcellular location">
    <subcellularLocation>
        <location evidence="1">Membrane</location>
        <topology evidence="1">Multi-pass membrane protein</topology>
    </subcellularLocation>
</comment>
<evidence type="ECO:0000256" key="16">
    <source>
        <dbReference type="SAM" id="Phobius"/>
    </source>
</evidence>
<evidence type="ECO:0000256" key="8">
    <source>
        <dbReference type="ARBA" id="ARBA00022692"/>
    </source>
</evidence>
<feature type="transmembrane region" description="Helical" evidence="16">
    <location>
        <begin position="90"/>
        <end position="119"/>
    </location>
</feature>
<sequence>MPFGGYFQGHTNKTEMPRDRSPTSPSTPRVPSSPLTPRAPSSPSTPRVRNRRRSTESQALAETGRPNESHLLVDDRNKYNSMLIRAYSSLWMVAAASVVVYLGHLYIWAMVVIIQIFMVRELFNLRRQAHEDKRLPGFRLLNWHFFVTAMLFVYGRILNRQLVNTVSSDRVSYKLLSGIIKYQMVICYFLYIAGFSSLQP</sequence>
<evidence type="ECO:0000256" key="3">
    <source>
        <dbReference type="ARBA" id="ARBA00005189"/>
    </source>
</evidence>
<evidence type="ECO:0000256" key="2">
    <source>
        <dbReference type="ARBA" id="ARBA00005119"/>
    </source>
</evidence>
<name>A0A7C8ZPG5_OPUST</name>
<evidence type="ECO:0000256" key="13">
    <source>
        <dbReference type="ARBA" id="ARBA00023209"/>
    </source>
</evidence>
<dbReference type="UniPathway" id="UPA00557">
    <property type="reaction ID" value="UER00614"/>
</dbReference>
<comment type="similarity">
    <text evidence="4">Belongs to the CDS family.</text>
</comment>
<evidence type="ECO:0000256" key="9">
    <source>
        <dbReference type="ARBA" id="ARBA00022695"/>
    </source>
</evidence>
<keyword evidence="9 17" id="KW-0548">Nucleotidyltransferase</keyword>
<evidence type="ECO:0000256" key="11">
    <source>
        <dbReference type="ARBA" id="ARBA00023098"/>
    </source>
</evidence>
<dbReference type="GO" id="GO:0004605">
    <property type="term" value="F:phosphatidate cytidylyltransferase activity"/>
    <property type="evidence" value="ECO:0007669"/>
    <property type="project" value="UniProtKB-EC"/>
</dbReference>
<evidence type="ECO:0000313" key="17">
    <source>
        <dbReference type="EMBL" id="MBA4648412.1"/>
    </source>
</evidence>
<evidence type="ECO:0000256" key="15">
    <source>
        <dbReference type="SAM" id="MobiDB-lite"/>
    </source>
</evidence>
<dbReference type="PANTHER" id="PTHR13773:SF34">
    <property type="entry name" value="PHOSPHATIDATE CYTIDYLYLTRANSFERASE 3"/>
    <property type="match status" value="1"/>
</dbReference>
<dbReference type="GO" id="GO:0005789">
    <property type="term" value="C:endoplasmic reticulum membrane"/>
    <property type="evidence" value="ECO:0007669"/>
    <property type="project" value="TreeGrafter"/>
</dbReference>
<feature type="region of interest" description="Disordered" evidence="15">
    <location>
        <begin position="1"/>
        <end position="67"/>
    </location>
</feature>
<evidence type="ECO:0000256" key="6">
    <source>
        <dbReference type="ARBA" id="ARBA00022516"/>
    </source>
</evidence>
<keyword evidence="12 16" id="KW-0472">Membrane</keyword>
<evidence type="ECO:0000256" key="12">
    <source>
        <dbReference type="ARBA" id="ARBA00023136"/>
    </source>
</evidence>
<keyword evidence="10 16" id="KW-1133">Transmembrane helix</keyword>
<dbReference type="EMBL" id="GISG01155447">
    <property type="protein sequence ID" value="MBA4648412.1"/>
    <property type="molecule type" value="Transcribed_RNA"/>
</dbReference>
<keyword evidence="11" id="KW-0443">Lipid metabolism</keyword>
<feature type="transmembrane region" description="Helical" evidence="16">
    <location>
        <begin position="140"/>
        <end position="159"/>
    </location>
</feature>